<sequence>MVQQFCPAWQALNKQLKKHNNYRYRILYTHSGLASTRTMLIRLTVMLLIQLFSTYVYSASEPLQQVEVADPYIEMRTGPGGGYPIFHVIERGEFIEIISQRANWFEIRSAKKLKGWVNHEQLARTLSANGEPVEFEIVTQEDFAERDWEWGLMAGSFDDAPILNVYGSYLFNPGFAIESSVSQSIADISSSLLFKVGLVMQPFPEWSYSPYFQLATGIIDVKPSATTVQPVDRTNQFSSISLGVRTHITQKIIVRLEYSQYVIFSSTLNNDNNEEIKEWKAGFAVFF</sequence>
<name>A0A3B0XWA6_9ZZZZ</name>
<dbReference type="InterPro" id="IPR011250">
    <property type="entry name" value="OMP/PagP_B-barrel"/>
</dbReference>
<dbReference type="Gene3D" id="2.30.30.40">
    <property type="entry name" value="SH3 Domains"/>
    <property type="match status" value="1"/>
</dbReference>
<evidence type="ECO:0000259" key="1">
    <source>
        <dbReference type="Pfam" id="PF08239"/>
    </source>
</evidence>
<protein>
    <recommendedName>
        <fullName evidence="1">SH3b domain-containing protein</fullName>
    </recommendedName>
</protein>
<accession>A0A3B0XWA6</accession>
<evidence type="ECO:0000313" key="2">
    <source>
        <dbReference type="EMBL" id="VAW72645.1"/>
    </source>
</evidence>
<organism evidence="2">
    <name type="scientific">hydrothermal vent metagenome</name>
    <dbReference type="NCBI Taxonomy" id="652676"/>
    <lineage>
        <taxon>unclassified sequences</taxon>
        <taxon>metagenomes</taxon>
        <taxon>ecological metagenomes</taxon>
    </lineage>
</organism>
<dbReference type="Pfam" id="PF08239">
    <property type="entry name" value="SH3_3"/>
    <property type="match status" value="1"/>
</dbReference>
<dbReference type="InterPro" id="IPR003646">
    <property type="entry name" value="SH3-like_bac-type"/>
</dbReference>
<reference evidence="2" key="1">
    <citation type="submission" date="2018-06" db="EMBL/GenBank/DDBJ databases">
        <authorList>
            <person name="Zhirakovskaya E."/>
        </authorList>
    </citation>
    <scope>NUCLEOTIDE SEQUENCE</scope>
</reference>
<dbReference type="EMBL" id="UOFJ01000677">
    <property type="protein sequence ID" value="VAW72645.1"/>
    <property type="molecule type" value="Genomic_DNA"/>
</dbReference>
<gene>
    <name evidence="2" type="ORF">MNBD_GAMMA10-1434</name>
</gene>
<dbReference type="SUPFAM" id="SSF56925">
    <property type="entry name" value="OMPA-like"/>
    <property type="match status" value="1"/>
</dbReference>
<dbReference type="AlphaFoldDB" id="A0A3B0XWA6"/>
<feature type="domain" description="SH3b" evidence="1">
    <location>
        <begin position="75"/>
        <end position="119"/>
    </location>
</feature>
<proteinExistence type="predicted"/>
<dbReference type="Gene3D" id="2.40.160.20">
    <property type="match status" value="1"/>
</dbReference>